<reference evidence="2 3" key="1">
    <citation type="submission" date="2020-02" db="EMBL/GenBank/DDBJ databases">
        <authorList>
            <person name="Ma Q."/>
            <person name="Huang Y."/>
            <person name="Song X."/>
            <person name="Pei D."/>
        </authorList>
    </citation>
    <scope>NUCLEOTIDE SEQUENCE [LARGE SCALE GENOMIC DNA]</scope>
    <source>
        <strain evidence="2">Sxm20200214</strain>
        <tissue evidence="2">Leaf</tissue>
    </source>
</reference>
<keyword evidence="3" id="KW-1185">Reference proteome</keyword>
<dbReference type="AlphaFoldDB" id="A0A8X7V2W1"/>
<comment type="caution">
    <text evidence="2">The sequence shown here is derived from an EMBL/GenBank/DDBJ whole genome shotgun (WGS) entry which is preliminary data.</text>
</comment>
<feature type="compositionally biased region" description="Low complexity" evidence="1">
    <location>
        <begin position="326"/>
        <end position="338"/>
    </location>
</feature>
<feature type="compositionally biased region" description="Polar residues" evidence="1">
    <location>
        <begin position="339"/>
        <end position="349"/>
    </location>
</feature>
<feature type="region of interest" description="Disordered" evidence="1">
    <location>
        <begin position="385"/>
        <end position="431"/>
    </location>
</feature>
<feature type="region of interest" description="Disordered" evidence="1">
    <location>
        <begin position="115"/>
        <end position="184"/>
    </location>
</feature>
<feature type="region of interest" description="Disordered" evidence="1">
    <location>
        <begin position="470"/>
        <end position="489"/>
    </location>
</feature>
<feature type="compositionally biased region" description="Basic residues" evidence="1">
    <location>
        <begin position="402"/>
        <end position="412"/>
    </location>
</feature>
<proteinExistence type="predicted"/>
<feature type="compositionally biased region" description="Polar residues" evidence="1">
    <location>
        <begin position="30"/>
        <end position="43"/>
    </location>
</feature>
<sequence>MDPNQTTGTTSSGINDVDPIGSDSGAGVTPTGQDRSLPINQTMVPERTGARVWNHPRDRSSSDDLTRSQSRPISPTHLAQTRGELTELREMMTTLIDEIPRRRPTPKALDCLALQRSQAPDPDATQEKIRNDPRGARNTNLTTKPLYPRESNPSATKTFHQAGFDNPSEQARRHDLRGPVDIDPQREDLGILNETGTFQNYIERNDAELKRIHVIVHMVTSSTPDIDMVIEETRTTPFTNIIASPLRAYINKFREMKANISHPNEVVALVALKNGVWFSSKFRKELAVRAPNSLHDALHRASYFATHKEEVATLKEQYNADKNNATKKPATPKEPTTKGQHSYAINNSTQKSSTYDLSKYCAFQDRKGHSTEECRAALCNQNKNKKTNEEVGEEEEPVTPKSIRKAKATTNKRGREVEHESPNSSPPAPKKRVYMISWEQNSNATDEIKNQTKGKFCFEISLVIRALENPDEVTPPPLHHSIQPKNKTS</sequence>
<dbReference type="OrthoDB" id="1746346at2759"/>
<dbReference type="EMBL" id="JAAMPC010000009">
    <property type="protein sequence ID" value="KAG2297636.1"/>
    <property type="molecule type" value="Genomic_DNA"/>
</dbReference>
<feature type="compositionally biased region" description="Polar residues" evidence="1">
    <location>
        <begin position="1"/>
        <end position="14"/>
    </location>
</feature>
<feature type="region of interest" description="Disordered" evidence="1">
    <location>
        <begin position="317"/>
        <end position="349"/>
    </location>
</feature>
<dbReference type="Proteomes" id="UP000886595">
    <property type="component" value="Unassembled WGS sequence"/>
</dbReference>
<organism evidence="2 3">
    <name type="scientific">Brassica carinata</name>
    <name type="common">Ethiopian mustard</name>
    <name type="synonym">Abyssinian cabbage</name>
    <dbReference type="NCBI Taxonomy" id="52824"/>
    <lineage>
        <taxon>Eukaryota</taxon>
        <taxon>Viridiplantae</taxon>
        <taxon>Streptophyta</taxon>
        <taxon>Embryophyta</taxon>
        <taxon>Tracheophyta</taxon>
        <taxon>Spermatophyta</taxon>
        <taxon>Magnoliopsida</taxon>
        <taxon>eudicotyledons</taxon>
        <taxon>Gunneridae</taxon>
        <taxon>Pentapetalae</taxon>
        <taxon>rosids</taxon>
        <taxon>malvids</taxon>
        <taxon>Brassicales</taxon>
        <taxon>Brassicaceae</taxon>
        <taxon>Brassiceae</taxon>
        <taxon>Brassica</taxon>
    </lineage>
</organism>
<evidence type="ECO:0000256" key="1">
    <source>
        <dbReference type="SAM" id="MobiDB-lite"/>
    </source>
</evidence>
<gene>
    <name evidence="2" type="ORF">Bca52824_044305</name>
</gene>
<evidence type="ECO:0000313" key="2">
    <source>
        <dbReference type="EMBL" id="KAG2297636.1"/>
    </source>
</evidence>
<evidence type="ECO:0000313" key="3">
    <source>
        <dbReference type="Proteomes" id="UP000886595"/>
    </source>
</evidence>
<name>A0A8X7V2W1_BRACI</name>
<feature type="compositionally biased region" description="Basic and acidic residues" evidence="1">
    <location>
        <begin position="55"/>
        <end position="66"/>
    </location>
</feature>
<feature type="region of interest" description="Disordered" evidence="1">
    <location>
        <begin position="1"/>
        <end position="82"/>
    </location>
</feature>
<feature type="compositionally biased region" description="Basic and acidic residues" evidence="1">
    <location>
        <begin position="170"/>
        <end position="184"/>
    </location>
</feature>
<protein>
    <submittedName>
        <fullName evidence="2">Uncharacterized protein</fullName>
    </submittedName>
</protein>
<feature type="compositionally biased region" description="Basic and acidic residues" evidence="1">
    <location>
        <begin position="125"/>
        <end position="135"/>
    </location>
</feature>
<accession>A0A8X7V2W1</accession>